<sequence>MDISRNKSADELPTRQPDIDALATEELSKSLDRQRNTHLEENFRQEKGLSRIELASRLLSLDATTSNRSFSIPKEIPGKNIGFRKIGFGQCGLVFEWPGREMVVKVARPGFQDALWVDHEAHKAVYSAFLEQDNAPRCRVPRLYSHISKDDQWWQENKRLFMDQHDDFPFPSSALTSEHILPLAGVVREILIEKYCPQSMQQAALENPLNRDCLARVYLGRRRSPHQPRQVNFSLRNFNLCIDQIVDLGLPASSYASAIGEALAVIHWVANVDGYDVEFVLGSEASVGSQQQKAPSLQPTQESPWVADEGRRKTARIWVLDFNLCTKWEEEIGWEQPEALVEQLVMAFFENDPYYPLPLMDDDLGKQLWSVFRDSYTTKAEEILREKDERLRALPNRFINACIEREQQNIDNGLGHGHRQHKG</sequence>
<dbReference type="EMBL" id="NKUJ01000420">
    <property type="protein sequence ID" value="RMJ05315.1"/>
    <property type="molecule type" value="Genomic_DNA"/>
</dbReference>
<name>A0A3M2RKA7_9HYPO</name>
<dbReference type="PANTHER" id="PTHR40780">
    <property type="entry name" value="DUF3669 DOMAIN-CONTAINING PROTEIN"/>
    <property type="match status" value="1"/>
</dbReference>
<reference evidence="3 4" key="1">
    <citation type="submission" date="2017-06" db="EMBL/GenBank/DDBJ databases">
        <title>Comparative genomic analysis of Ambrosia Fusariam Clade fungi.</title>
        <authorList>
            <person name="Stajich J.E."/>
            <person name="Carrillo J."/>
            <person name="Kijimoto T."/>
            <person name="Eskalen A."/>
            <person name="O'Donnell K."/>
            <person name="Kasson M."/>
        </authorList>
    </citation>
    <scope>NUCLEOTIDE SEQUENCE [LARGE SCALE GENOMIC DNA]</scope>
    <source>
        <strain evidence="3">UCR3666</strain>
    </source>
</reference>
<evidence type="ECO:0000256" key="1">
    <source>
        <dbReference type="SAM" id="MobiDB-lite"/>
    </source>
</evidence>
<proteinExistence type="predicted"/>
<dbReference type="OrthoDB" id="2993351at2759"/>
<dbReference type="Pfam" id="PF12417">
    <property type="entry name" value="DUF3669"/>
    <property type="match status" value="1"/>
</dbReference>
<dbReference type="Proteomes" id="UP000277212">
    <property type="component" value="Unassembled WGS sequence"/>
</dbReference>
<protein>
    <recommendedName>
        <fullName evidence="2">DUF3669 domain-containing protein</fullName>
    </recommendedName>
</protein>
<comment type="caution">
    <text evidence="3">The sequence shown here is derived from an EMBL/GenBank/DDBJ whole genome shotgun (WGS) entry which is preliminary data.</text>
</comment>
<dbReference type="PANTHER" id="PTHR40780:SF2">
    <property type="entry name" value="DUF3669 DOMAIN-CONTAINING PROTEIN"/>
    <property type="match status" value="1"/>
</dbReference>
<evidence type="ECO:0000313" key="4">
    <source>
        <dbReference type="Proteomes" id="UP000277212"/>
    </source>
</evidence>
<evidence type="ECO:0000313" key="3">
    <source>
        <dbReference type="EMBL" id="RMJ05315.1"/>
    </source>
</evidence>
<gene>
    <name evidence="3" type="ORF">CDV36_014019</name>
</gene>
<keyword evidence="4" id="KW-1185">Reference proteome</keyword>
<evidence type="ECO:0000259" key="2">
    <source>
        <dbReference type="Pfam" id="PF12417"/>
    </source>
</evidence>
<organism evidence="3 4">
    <name type="scientific">Fusarium kuroshium</name>
    <dbReference type="NCBI Taxonomy" id="2010991"/>
    <lineage>
        <taxon>Eukaryota</taxon>
        <taxon>Fungi</taxon>
        <taxon>Dikarya</taxon>
        <taxon>Ascomycota</taxon>
        <taxon>Pezizomycotina</taxon>
        <taxon>Sordariomycetes</taxon>
        <taxon>Hypocreomycetidae</taxon>
        <taxon>Hypocreales</taxon>
        <taxon>Nectriaceae</taxon>
        <taxon>Fusarium</taxon>
        <taxon>Fusarium solani species complex</taxon>
    </lineage>
</organism>
<dbReference type="AlphaFoldDB" id="A0A3M2RKA7"/>
<dbReference type="InterPro" id="IPR022137">
    <property type="entry name" value="Znf_prot_DUF3669"/>
</dbReference>
<feature type="region of interest" description="Disordered" evidence="1">
    <location>
        <begin position="1"/>
        <end position="21"/>
    </location>
</feature>
<feature type="compositionally biased region" description="Basic and acidic residues" evidence="1">
    <location>
        <begin position="1"/>
        <end position="13"/>
    </location>
</feature>
<accession>A0A3M2RKA7</accession>
<feature type="domain" description="DUF3669" evidence="2">
    <location>
        <begin position="317"/>
        <end position="387"/>
    </location>
</feature>